<keyword evidence="5" id="KW-0479">Metal-binding</keyword>
<dbReference type="InterPro" id="IPR050986">
    <property type="entry name" value="GutQ/KpsF_isomerases"/>
</dbReference>
<dbReference type="SUPFAM" id="SSF54631">
    <property type="entry name" value="CBS-domain pair"/>
    <property type="match status" value="1"/>
</dbReference>
<evidence type="ECO:0000259" key="8">
    <source>
        <dbReference type="PROSITE" id="PS51371"/>
    </source>
</evidence>
<dbReference type="InterPro" id="IPR046342">
    <property type="entry name" value="CBS_dom_sf"/>
</dbReference>
<accession>A0A2T4HLU9</accession>
<comment type="caution">
    <text evidence="10">The sequence shown here is derived from an EMBL/GenBank/DDBJ whole genome shotgun (WGS) entry which is preliminary data.</text>
</comment>
<feature type="domain" description="CBS" evidence="8">
    <location>
        <begin position="222"/>
        <end position="281"/>
    </location>
</feature>
<organism evidence="10 11">
    <name type="scientific">Edaphosphingomonas fennica</name>
    <dbReference type="NCBI Taxonomy" id="114404"/>
    <lineage>
        <taxon>Bacteria</taxon>
        <taxon>Pseudomonadati</taxon>
        <taxon>Pseudomonadota</taxon>
        <taxon>Alphaproteobacteria</taxon>
        <taxon>Sphingomonadales</taxon>
        <taxon>Rhizorhabdaceae</taxon>
        <taxon>Edaphosphingomonas</taxon>
    </lineage>
</organism>
<dbReference type="InterPro" id="IPR046348">
    <property type="entry name" value="SIS_dom_sf"/>
</dbReference>
<dbReference type="InterPro" id="IPR035474">
    <property type="entry name" value="SIS_Kpsf"/>
</dbReference>
<dbReference type="GO" id="GO:0097367">
    <property type="term" value="F:carbohydrate derivative binding"/>
    <property type="evidence" value="ECO:0007669"/>
    <property type="project" value="InterPro"/>
</dbReference>
<dbReference type="PROSITE" id="PS51464">
    <property type="entry name" value="SIS"/>
    <property type="match status" value="1"/>
</dbReference>
<dbReference type="Pfam" id="PF01380">
    <property type="entry name" value="SIS"/>
    <property type="match status" value="1"/>
</dbReference>
<keyword evidence="5" id="KW-0862">Zinc</keyword>
<dbReference type="InterPro" id="IPR000644">
    <property type="entry name" value="CBS_dom"/>
</dbReference>
<dbReference type="Proteomes" id="UP000241206">
    <property type="component" value="Unassembled WGS sequence"/>
</dbReference>
<feature type="site" description="Catalytically relevant" evidence="6">
    <location>
        <position position="72"/>
    </location>
</feature>
<dbReference type="EMBL" id="PHHF01000080">
    <property type="protein sequence ID" value="PTD16746.1"/>
    <property type="molecule type" value="Genomic_DNA"/>
</dbReference>
<dbReference type="Gene3D" id="3.40.50.10490">
    <property type="entry name" value="Glucose-6-phosphate isomerase like protein, domain 1"/>
    <property type="match status" value="1"/>
</dbReference>
<dbReference type="PANTHER" id="PTHR42745">
    <property type="match status" value="1"/>
</dbReference>
<evidence type="ECO:0000256" key="5">
    <source>
        <dbReference type="PIRSR" id="PIRSR004692-2"/>
    </source>
</evidence>
<evidence type="ECO:0000313" key="10">
    <source>
        <dbReference type="EMBL" id="PTD16746.1"/>
    </source>
</evidence>
<dbReference type="GO" id="GO:1901135">
    <property type="term" value="P:carbohydrate derivative metabolic process"/>
    <property type="evidence" value="ECO:0007669"/>
    <property type="project" value="InterPro"/>
</dbReference>
<evidence type="ECO:0000256" key="3">
    <source>
        <dbReference type="ARBA" id="ARBA00023122"/>
    </source>
</evidence>
<dbReference type="InterPro" id="IPR001347">
    <property type="entry name" value="SIS_dom"/>
</dbReference>
<keyword evidence="11" id="KW-1185">Reference proteome</keyword>
<dbReference type="SMART" id="SM00116">
    <property type="entry name" value="CBS"/>
    <property type="match status" value="2"/>
</dbReference>
<dbReference type="PANTHER" id="PTHR42745:SF1">
    <property type="entry name" value="ARABINOSE 5-PHOSPHATE ISOMERASE KDSD"/>
    <property type="match status" value="1"/>
</dbReference>
<evidence type="ECO:0000256" key="7">
    <source>
        <dbReference type="PROSITE-ProRule" id="PRU00703"/>
    </source>
</evidence>
<feature type="site" description="Catalytically relevant" evidence="6">
    <location>
        <position position="124"/>
    </location>
</feature>
<evidence type="ECO:0000313" key="11">
    <source>
        <dbReference type="Proteomes" id="UP000241206"/>
    </source>
</evidence>
<sequence length="338" mass="35711">MGCLGARGELTRLVKSTALADATTRLATGRSVIWQEAQALLQLGEHLGDSFEEAVEQIVATQGRIVVTGVGKSGHIGRKIAATFSATGTPAFFVHAGEAAHGDLGMLCSGDALLILSNSGASAELRPIILYAKRLGIPIIGVASKADSPLMWQAGIRIRLPLVREACPEQIAPTTTTTMMLALGDALAIAAMQARGVTRADLVQWHPGGAIGWRNQLVDQLLRRDAQLPLVTPETSMRDLVFEMTSTGKGVAGVVDAEGDLIGIVTDGDVRRAFDRVLTAVAGDIMTSDPYVVLSGTLIESVLELMKDAKITVVFVMDPARPRKPIGLVHIHDLAMAV</sequence>
<feature type="binding site" evidence="5">
    <location>
        <position position="95"/>
    </location>
    <ligand>
        <name>Zn(2+)</name>
        <dbReference type="ChEBI" id="CHEBI:29105"/>
    </ligand>
</feature>
<gene>
    <name evidence="10" type="ORF">CV103_20205</name>
</gene>
<evidence type="ECO:0000256" key="2">
    <source>
        <dbReference type="ARBA" id="ARBA00022737"/>
    </source>
</evidence>
<reference evidence="10 11" key="1">
    <citation type="submission" date="2017-11" db="EMBL/GenBank/DDBJ databases">
        <title>Sphingomonas oleivorans sp. nov., isolated from oil-contaminated soil.</title>
        <authorList>
            <person name="Wang L."/>
            <person name="Chen L."/>
        </authorList>
    </citation>
    <scope>NUCLEOTIDE SEQUENCE [LARGE SCALE GENOMIC DNA]</scope>
    <source>
        <strain evidence="10 11">K101</strain>
    </source>
</reference>
<keyword evidence="2" id="KW-0677">Repeat</keyword>
<comment type="similarity">
    <text evidence="1 4">Belongs to the SIS family. GutQ/KpsF subfamily.</text>
</comment>
<evidence type="ECO:0000256" key="1">
    <source>
        <dbReference type="ARBA" id="ARBA00008165"/>
    </source>
</evidence>
<dbReference type="Gene3D" id="3.10.580.10">
    <property type="entry name" value="CBS-domain"/>
    <property type="match status" value="1"/>
</dbReference>
<dbReference type="GO" id="GO:0046872">
    <property type="term" value="F:metal ion binding"/>
    <property type="evidence" value="ECO:0007669"/>
    <property type="project" value="UniProtKB-KW"/>
</dbReference>
<protein>
    <submittedName>
        <fullName evidence="10">KpsF/GutQ family sugar-phosphate isomerase</fullName>
    </submittedName>
</protein>
<dbReference type="InterPro" id="IPR004800">
    <property type="entry name" value="KdsD/KpsF-type"/>
</dbReference>
<feature type="site" description="Catalytically relevant" evidence="6">
    <location>
        <position position="206"/>
    </location>
</feature>
<keyword evidence="3 7" id="KW-0129">CBS domain</keyword>
<dbReference type="PIRSF" id="PIRSF004692">
    <property type="entry name" value="KdsD_KpsF"/>
    <property type="match status" value="1"/>
</dbReference>
<dbReference type="GO" id="GO:0005975">
    <property type="term" value="P:carbohydrate metabolic process"/>
    <property type="evidence" value="ECO:0007669"/>
    <property type="project" value="InterPro"/>
</dbReference>
<proteinExistence type="inferred from homology"/>
<feature type="domain" description="SIS" evidence="9">
    <location>
        <begin position="54"/>
        <end position="197"/>
    </location>
</feature>
<name>A0A2T4HLU9_9SPHN</name>
<dbReference type="SUPFAM" id="SSF53697">
    <property type="entry name" value="SIS domain"/>
    <property type="match status" value="1"/>
</dbReference>
<feature type="domain" description="CBS" evidence="8">
    <location>
        <begin position="286"/>
        <end position="338"/>
    </location>
</feature>
<dbReference type="GO" id="GO:0019146">
    <property type="term" value="F:arabinose-5-phosphate isomerase activity"/>
    <property type="evidence" value="ECO:0007669"/>
    <property type="project" value="UniProtKB-ARBA"/>
</dbReference>
<dbReference type="FunFam" id="3.40.50.10490:FF:000011">
    <property type="entry name" value="Arabinose 5-phosphate isomerase"/>
    <property type="match status" value="1"/>
</dbReference>
<dbReference type="PROSITE" id="PS51371">
    <property type="entry name" value="CBS"/>
    <property type="match status" value="2"/>
</dbReference>
<dbReference type="CDD" id="cd05014">
    <property type="entry name" value="SIS_Kpsf"/>
    <property type="match status" value="1"/>
</dbReference>
<dbReference type="CDD" id="cd04604">
    <property type="entry name" value="CBS_pair_SIS_assoc"/>
    <property type="match status" value="1"/>
</dbReference>
<dbReference type="AlphaFoldDB" id="A0A2T4HLU9"/>
<feature type="site" description="Catalytically relevant" evidence="6">
    <location>
        <position position="165"/>
    </location>
</feature>
<dbReference type="Pfam" id="PF00571">
    <property type="entry name" value="CBS"/>
    <property type="match status" value="2"/>
</dbReference>
<evidence type="ECO:0000256" key="6">
    <source>
        <dbReference type="PIRSR" id="PIRSR004692-3"/>
    </source>
</evidence>
<keyword evidence="10" id="KW-0413">Isomerase</keyword>
<evidence type="ECO:0000256" key="4">
    <source>
        <dbReference type="PIRNR" id="PIRNR004692"/>
    </source>
</evidence>
<dbReference type="NCBIfam" id="TIGR00393">
    <property type="entry name" value="kpsF"/>
    <property type="match status" value="1"/>
</dbReference>
<evidence type="ECO:0000259" key="9">
    <source>
        <dbReference type="PROSITE" id="PS51464"/>
    </source>
</evidence>